<protein>
    <submittedName>
        <fullName evidence="3">Uncharacterized protein</fullName>
    </submittedName>
</protein>
<sequence>MTTVTLAYTLPNFIRRLIRRLDQNPPLEVSLSVTLPLRVETVCDMFGEFFSFNWITWDRVYQVYIFTGALAWAIIQGNDIQLYTRAFILDNTHRLPALRRQLLGFILFMGIADLPGTIWEWFCWMVDSTMKSLRTRWRSKSVGKKTGSSADLKPGFGRHGHLSANELHDKKTLRKSRNTNMTLSGAIDDLKSAGVALSVIFGFFLTGSLIFVIRTAISRSRRRLRNVRSQNTQDEERVPEGIEEAHEETQEADKGTNTIGLQGAGSAAPPPAAYKP</sequence>
<keyword evidence="2" id="KW-0472">Membrane</keyword>
<evidence type="ECO:0000256" key="2">
    <source>
        <dbReference type="SAM" id="Phobius"/>
    </source>
</evidence>
<evidence type="ECO:0000256" key="1">
    <source>
        <dbReference type="SAM" id="MobiDB-lite"/>
    </source>
</evidence>
<feature type="transmembrane region" description="Helical" evidence="2">
    <location>
        <begin position="193"/>
        <end position="213"/>
    </location>
</feature>
<evidence type="ECO:0000313" key="3">
    <source>
        <dbReference type="EMBL" id="KAF2488536.1"/>
    </source>
</evidence>
<organism evidence="3 4">
    <name type="scientific">Lophium mytilinum</name>
    <dbReference type="NCBI Taxonomy" id="390894"/>
    <lineage>
        <taxon>Eukaryota</taxon>
        <taxon>Fungi</taxon>
        <taxon>Dikarya</taxon>
        <taxon>Ascomycota</taxon>
        <taxon>Pezizomycotina</taxon>
        <taxon>Dothideomycetes</taxon>
        <taxon>Pleosporomycetidae</taxon>
        <taxon>Mytilinidiales</taxon>
        <taxon>Mytilinidiaceae</taxon>
        <taxon>Lophium</taxon>
    </lineage>
</organism>
<feature type="transmembrane region" description="Helical" evidence="2">
    <location>
        <begin position="102"/>
        <end position="122"/>
    </location>
</feature>
<feature type="region of interest" description="Disordered" evidence="1">
    <location>
        <begin position="226"/>
        <end position="276"/>
    </location>
</feature>
<evidence type="ECO:0000313" key="4">
    <source>
        <dbReference type="Proteomes" id="UP000799750"/>
    </source>
</evidence>
<accession>A0A6A6Q992</accession>
<dbReference type="OrthoDB" id="10614314at2759"/>
<proteinExistence type="predicted"/>
<reference evidence="3" key="1">
    <citation type="journal article" date="2020" name="Stud. Mycol.">
        <title>101 Dothideomycetes genomes: a test case for predicting lifestyles and emergence of pathogens.</title>
        <authorList>
            <person name="Haridas S."/>
            <person name="Albert R."/>
            <person name="Binder M."/>
            <person name="Bloem J."/>
            <person name="Labutti K."/>
            <person name="Salamov A."/>
            <person name="Andreopoulos B."/>
            <person name="Baker S."/>
            <person name="Barry K."/>
            <person name="Bills G."/>
            <person name="Bluhm B."/>
            <person name="Cannon C."/>
            <person name="Castanera R."/>
            <person name="Culley D."/>
            <person name="Daum C."/>
            <person name="Ezra D."/>
            <person name="Gonzalez J."/>
            <person name="Henrissat B."/>
            <person name="Kuo A."/>
            <person name="Liang C."/>
            <person name="Lipzen A."/>
            <person name="Lutzoni F."/>
            <person name="Magnuson J."/>
            <person name="Mondo S."/>
            <person name="Nolan M."/>
            <person name="Ohm R."/>
            <person name="Pangilinan J."/>
            <person name="Park H.-J."/>
            <person name="Ramirez L."/>
            <person name="Alfaro M."/>
            <person name="Sun H."/>
            <person name="Tritt A."/>
            <person name="Yoshinaga Y."/>
            <person name="Zwiers L.-H."/>
            <person name="Turgeon B."/>
            <person name="Goodwin S."/>
            <person name="Spatafora J."/>
            <person name="Crous P."/>
            <person name="Grigoriev I."/>
        </authorList>
    </citation>
    <scope>NUCLEOTIDE SEQUENCE</scope>
    <source>
        <strain evidence="3">CBS 269.34</strain>
    </source>
</reference>
<keyword evidence="4" id="KW-1185">Reference proteome</keyword>
<dbReference type="Proteomes" id="UP000799750">
    <property type="component" value="Unassembled WGS sequence"/>
</dbReference>
<dbReference type="EMBL" id="MU004203">
    <property type="protein sequence ID" value="KAF2488536.1"/>
    <property type="molecule type" value="Genomic_DNA"/>
</dbReference>
<gene>
    <name evidence="3" type="ORF">BU16DRAFT_568411</name>
</gene>
<keyword evidence="2" id="KW-1133">Transmembrane helix</keyword>
<keyword evidence="2" id="KW-0812">Transmembrane</keyword>
<name>A0A6A6Q992_9PEZI</name>
<feature type="compositionally biased region" description="Basic and acidic residues" evidence="1">
    <location>
        <begin position="234"/>
        <end position="254"/>
    </location>
</feature>
<dbReference type="AlphaFoldDB" id="A0A6A6Q992"/>